<sequence>MINVGGHGTEPSILREGPKSVSDYMPGRPVKIGLTTVHATGSFCSVMNLMKSFVVLIFDYFLLQILFITVGSTSADSQSIIVEEPPSSSRTDRCTPTLVKRTVPTVLDVYDSSRLAPRAPLDVSTQVGKASHPHGSQPAERATPSRRSADGDEQSIEELFDEEAVITKDALSPTQVTTIHESDTSLDLSPQTQSEDQSNQSGSLSRISEAHNSVESDHPTATGYFKARKYFRDLEDFGPEAFRPAAGGTAAETPLETLKRPFQSLTKGTSAMFGSKKDRSSFVEMLSNIKASMLTFQTKNFLGAMRDTIQGPFRTKMFSGKPKNKFQWFRIGDLRNILHHARKPAIIPALKEIELSSIGCNSLSASKYAPTSPQKVPLPPNNQNRFEIVRKTDLNSYKMTDPTKPGNKVKNLKGDSLWIKGEGSSFPRSSDKEAKNIGKVDIPSRFKATIYSPKLKKVISADHDHADHPVLSRRLEKMDTAPLLAENEGIVHSFMADSNEPGSGHEIHNSPVPKDKEHSSDVKSTNHRLEEENSRDNEVEAGKGQGEGGNPEKSTHGSEARDEQPRKEEIETPLTGGEMAQSQLVPDNEKDEPLEGRATKQADSKGTSPHGIKEVEMKENQPSLTSLNEEDPSSPSSPASDEMSSPANHQPSGMGASLPEKDDPPASSQKGVESPHFQSGNTLGFQESAFAHPERVERPDRETASTPHDASPEHDSPTIKPVPAQAENIEGPLLAGLGASLEGNAYGSTRLQQGTLELSLPSVHSRIRNLMLSSFHLQGSTMRKSTTPMDNWDFSAVGRGAEGSHQGRLIHLMGSTDAVAPGSKMIPAKSETAQDFSTDLQGPWWALRKHGSINPVPQAHKSPAAREGDDFATIGATAQDRADSEKSLSSFRLKSDKRPPRFPDTRTGLKFLDDTSSTDGQWLSTNPQTRSLSRLRPSGSLQDLSTLIESTHVPSQSMGLAHGKSDKFLDVTPGVGRAKQLPKSENYHRSSKEDDMPPTGPQQENVGGFPENTSAHSSSRRESTLPSITVKIPPDMFDTPEGLRPINTSRKGQTAQVGIALPQFAAEASSATTQAHIPNLNLRSAFTHMSSLPKSALKNSPCGARGGLRRDSPRSSPRRVGFQDDPTTSRPFGARPKSKFYLEAIGVDYHNKAAGDEDGMPFPLLNPCAFSTSHQTYEPYFKGGPQFQPPVVDVTQIKDKRLMRAKSAYPLGSPRVGGLNAFDLRLQRSYSERKLSFADLRDAEIEKKTQVHTTSRRMKPKELDLMVSQKLIAMTDKKRDTSRLRQRVPYYQRKANIIGDKKPRVPIWKDLNPPKPRSSNSNKNKDLPAITKSDYKILRIKNFIRRIREFTWKQAMPLLLKQPNLKFSLGYPRLLLPFNYVGQSV</sequence>
<comment type="caution">
    <text evidence="2">The sequence shown here is derived from an EMBL/GenBank/DDBJ whole genome shotgun (WGS) entry which is preliminary data.</text>
</comment>
<reference evidence="2" key="1">
    <citation type="submission" date="2017-12" db="EMBL/GenBank/DDBJ databases">
        <title>Gene loss provides genomic basis for host adaptation in cereal stripe rust fungi.</title>
        <authorList>
            <person name="Xia C."/>
        </authorList>
    </citation>
    <scope>NUCLEOTIDE SEQUENCE [LARGE SCALE GENOMIC DNA]</scope>
    <source>
        <strain evidence="2">93-210</strain>
    </source>
</reference>
<keyword evidence="3" id="KW-1185">Reference proteome</keyword>
<evidence type="ECO:0000256" key="1">
    <source>
        <dbReference type="SAM" id="MobiDB-lite"/>
    </source>
</evidence>
<dbReference type="VEuPathDB" id="FungiDB:PSTT_08744"/>
<feature type="compositionally biased region" description="Basic and acidic residues" evidence="1">
    <location>
        <begin position="208"/>
        <end position="218"/>
    </location>
</feature>
<feature type="compositionally biased region" description="Low complexity" evidence="1">
    <location>
        <begin position="633"/>
        <end position="647"/>
    </location>
</feature>
<feature type="compositionally biased region" description="Basic and acidic residues" evidence="1">
    <location>
        <begin position="985"/>
        <end position="995"/>
    </location>
</feature>
<evidence type="ECO:0000313" key="3">
    <source>
        <dbReference type="Proteomes" id="UP000239156"/>
    </source>
</evidence>
<evidence type="ECO:0000313" key="2">
    <source>
        <dbReference type="EMBL" id="POW06762.1"/>
    </source>
</evidence>
<feature type="compositionally biased region" description="Basic and acidic residues" evidence="1">
    <location>
        <begin position="587"/>
        <end position="603"/>
    </location>
</feature>
<feature type="region of interest" description="Disordered" evidence="1">
    <location>
        <begin position="876"/>
        <end position="937"/>
    </location>
</feature>
<proteinExistence type="predicted"/>
<feature type="region of interest" description="Disordered" evidence="1">
    <location>
        <begin position="1"/>
        <end position="20"/>
    </location>
</feature>
<protein>
    <submittedName>
        <fullName evidence="2">Uncharacterized protein</fullName>
    </submittedName>
</protein>
<feature type="compositionally biased region" description="Polar residues" evidence="1">
    <location>
        <begin position="914"/>
        <end position="929"/>
    </location>
</feature>
<dbReference type="VEuPathDB" id="FungiDB:PSHT_14291"/>
<dbReference type="Proteomes" id="UP000239156">
    <property type="component" value="Unassembled WGS sequence"/>
</dbReference>
<feature type="compositionally biased region" description="Basic and acidic residues" evidence="1">
    <location>
        <begin position="893"/>
        <end position="904"/>
    </location>
</feature>
<feature type="region of interest" description="Disordered" evidence="1">
    <location>
        <begin position="1093"/>
        <end position="1134"/>
    </location>
</feature>
<feature type="compositionally biased region" description="Basic and acidic residues" evidence="1">
    <location>
        <begin position="692"/>
        <end position="703"/>
    </location>
</feature>
<feature type="compositionally biased region" description="Acidic residues" evidence="1">
    <location>
        <begin position="151"/>
        <end position="164"/>
    </location>
</feature>
<feature type="region of interest" description="Disordered" evidence="1">
    <location>
        <begin position="955"/>
        <end position="1051"/>
    </location>
</feature>
<feature type="compositionally biased region" description="Polar residues" evidence="1">
    <location>
        <begin position="172"/>
        <end position="207"/>
    </location>
</feature>
<name>A0A2S4VB39_9BASI</name>
<feature type="compositionally biased region" description="Basic and acidic residues" evidence="1">
    <location>
        <begin position="527"/>
        <end position="541"/>
    </location>
</feature>
<gene>
    <name evidence="2" type="ORF">PSTT_08744</name>
</gene>
<feature type="region of interest" description="Disordered" evidence="1">
    <location>
        <begin position="1306"/>
        <end position="1327"/>
    </location>
</feature>
<accession>A0A2S4VB39</accession>
<feature type="compositionally biased region" description="Basic and acidic residues" evidence="1">
    <location>
        <begin position="553"/>
        <end position="570"/>
    </location>
</feature>
<feature type="region of interest" description="Disordered" evidence="1">
    <location>
        <begin position="124"/>
        <end position="220"/>
    </location>
</feature>
<feature type="compositionally biased region" description="Polar residues" evidence="1">
    <location>
        <begin position="666"/>
        <end position="685"/>
    </location>
</feature>
<feature type="compositionally biased region" description="Polar residues" evidence="1">
    <location>
        <begin position="1001"/>
        <end position="1017"/>
    </location>
</feature>
<feature type="compositionally biased region" description="Basic and acidic residues" evidence="1">
    <location>
        <begin position="503"/>
        <end position="521"/>
    </location>
</feature>
<organism evidence="2 3">
    <name type="scientific">Puccinia striiformis</name>
    <dbReference type="NCBI Taxonomy" id="27350"/>
    <lineage>
        <taxon>Eukaryota</taxon>
        <taxon>Fungi</taxon>
        <taxon>Dikarya</taxon>
        <taxon>Basidiomycota</taxon>
        <taxon>Pucciniomycotina</taxon>
        <taxon>Pucciniomycetes</taxon>
        <taxon>Pucciniales</taxon>
        <taxon>Pucciniaceae</taxon>
        <taxon>Puccinia</taxon>
    </lineage>
</organism>
<dbReference type="EMBL" id="PKSL01000082">
    <property type="protein sequence ID" value="POW06762.1"/>
    <property type="molecule type" value="Genomic_DNA"/>
</dbReference>
<feature type="region of interest" description="Disordered" evidence="1">
    <location>
        <begin position="495"/>
        <end position="722"/>
    </location>
</feature>